<keyword evidence="3" id="KW-1185">Reference proteome</keyword>
<dbReference type="Pfam" id="PF04230">
    <property type="entry name" value="PS_pyruv_trans"/>
    <property type="match status" value="1"/>
</dbReference>
<proteinExistence type="predicted"/>
<name>A0A4Y8S3Y3_9SPHI</name>
<dbReference type="GO" id="GO:0016740">
    <property type="term" value="F:transferase activity"/>
    <property type="evidence" value="ECO:0007669"/>
    <property type="project" value="UniProtKB-KW"/>
</dbReference>
<dbReference type="PANTHER" id="PTHR36836">
    <property type="entry name" value="COLANIC ACID BIOSYNTHESIS PROTEIN WCAK"/>
    <property type="match status" value="1"/>
</dbReference>
<sequence length="405" mass="46051">MVYDRARTQTSAKKGFVGTLITHFTIMIIELRGVEFVNKGAELMMQAIIKKIREKFPEAILTMQIGAKTPKAKLLQNGIKIKFSSNRSNRIGAFIPGLIRRIAGYYLESEVNIVLDGSGFAFGDQWGATYASRRLGSKISKWHNEGKKVILLPQAFGPFNAAELKMVMKKIILNADLLFAREEESYRHLQNIATFQNIKQSPDFTNLINGKVPEGFDSETYQVAIIPNYKIVESKSANQDVYISFLKHAIDKTIAIGLKPYFLIHEGVKDHQVAKDVNSFLTQPLDIIVMEDPLEIKGIISTAKFIVCSRFHGVVSALSQGVPCVTTSWSHKYVMLLKEYDFHEGLVQDLINYETLNTLLFNLAQPSYRYQLCEKLLQKSKVQKEKSAQMWDEVFNVINNYKKHR</sequence>
<keyword evidence="2" id="KW-0808">Transferase</keyword>
<evidence type="ECO:0000313" key="3">
    <source>
        <dbReference type="Proteomes" id="UP000297540"/>
    </source>
</evidence>
<dbReference type="PANTHER" id="PTHR36836:SF1">
    <property type="entry name" value="COLANIC ACID BIOSYNTHESIS PROTEIN WCAK"/>
    <property type="match status" value="1"/>
</dbReference>
<dbReference type="AlphaFoldDB" id="A0A4Y8S3Y3"/>
<comment type="caution">
    <text evidence="2">The sequence shown here is derived from an EMBL/GenBank/DDBJ whole genome shotgun (WGS) entry which is preliminary data.</text>
</comment>
<accession>A0A4Y8S3Y3</accession>
<dbReference type="EMBL" id="SOZE01000050">
    <property type="protein sequence ID" value="TFF33280.1"/>
    <property type="molecule type" value="Genomic_DNA"/>
</dbReference>
<reference evidence="2 3" key="1">
    <citation type="journal article" date="2017" name="Int. J. Syst. Evol. Microbiol.">
        <title>Mucilaginibacterpsychrotolerans sp. nov., isolated from peatlands.</title>
        <authorList>
            <person name="Deng Y."/>
            <person name="Shen L."/>
            <person name="Xu B."/>
            <person name="Liu Y."/>
            <person name="Gu Z."/>
            <person name="Liu H."/>
            <person name="Zhou Y."/>
        </authorList>
    </citation>
    <scope>NUCLEOTIDE SEQUENCE [LARGE SCALE GENOMIC DNA]</scope>
    <source>
        <strain evidence="2 3">NH7-4</strain>
    </source>
</reference>
<evidence type="ECO:0000313" key="2">
    <source>
        <dbReference type="EMBL" id="TFF33280.1"/>
    </source>
</evidence>
<dbReference type="InterPro" id="IPR007345">
    <property type="entry name" value="Polysacch_pyruvyl_Trfase"/>
</dbReference>
<organism evidence="2 3">
    <name type="scientific">Mucilaginibacter psychrotolerans</name>
    <dbReference type="NCBI Taxonomy" id="1524096"/>
    <lineage>
        <taxon>Bacteria</taxon>
        <taxon>Pseudomonadati</taxon>
        <taxon>Bacteroidota</taxon>
        <taxon>Sphingobacteriia</taxon>
        <taxon>Sphingobacteriales</taxon>
        <taxon>Sphingobacteriaceae</taxon>
        <taxon>Mucilaginibacter</taxon>
    </lineage>
</organism>
<gene>
    <name evidence="2" type="ORF">E2R66_26745</name>
</gene>
<dbReference type="Proteomes" id="UP000297540">
    <property type="component" value="Unassembled WGS sequence"/>
</dbReference>
<feature type="domain" description="Polysaccharide pyruvyl transferase" evidence="1">
    <location>
        <begin position="38"/>
        <end position="331"/>
    </location>
</feature>
<evidence type="ECO:0000259" key="1">
    <source>
        <dbReference type="Pfam" id="PF04230"/>
    </source>
</evidence>
<protein>
    <submittedName>
        <fullName evidence="2">Polysaccharide pyruvyl transferase family protein</fullName>
    </submittedName>
</protein>